<dbReference type="Proteomes" id="UP000286415">
    <property type="component" value="Unassembled WGS sequence"/>
</dbReference>
<protein>
    <submittedName>
        <fullName evidence="1">Uncharacterized protein</fullName>
    </submittedName>
</protein>
<reference evidence="1 2" key="2">
    <citation type="journal article" date="2021" name="Genomics">
        <title>High-quality reference genome for Clonorchis sinensis.</title>
        <authorList>
            <person name="Young N.D."/>
            <person name="Stroehlein A.J."/>
            <person name="Kinkar L."/>
            <person name="Wang T."/>
            <person name="Sohn W.M."/>
            <person name="Chang B.C.H."/>
            <person name="Kaur P."/>
            <person name="Weisz D."/>
            <person name="Dudchenko O."/>
            <person name="Aiden E.L."/>
            <person name="Korhonen P.K."/>
            <person name="Gasser R.B."/>
        </authorList>
    </citation>
    <scope>NUCLEOTIDE SEQUENCE [LARGE SCALE GENOMIC DNA]</scope>
    <source>
        <strain evidence="1">Cs-k2</strain>
    </source>
</reference>
<evidence type="ECO:0000313" key="2">
    <source>
        <dbReference type="Proteomes" id="UP000286415"/>
    </source>
</evidence>
<dbReference type="OrthoDB" id="10051416at2759"/>
<gene>
    <name evidence="1" type="ORF">CSKR_107817</name>
</gene>
<comment type="caution">
    <text evidence="1">The sequence shown here is derived from an EMBL/GenBank/DDBJ whole genome shotgun (WGS) entry which is preliminary data.</text>
</comment>
<accession>A0A419PIL5</accession>
<reference evidence="1 2" key="1">
    <citation type="journal article" date="2018" name="Biotechnol. Adv.">
        <title>Improved genomic resources and new bioinformatic workflow for the carcinogenic parasite Clonorchis sinensis: Biotechnological implications.</title>
        <authorList>
            <person name="Wang D."/>
            <person name="Korhonen P.K."/>
            <person name="Gasser R.B."/>
            <person name="Young N.D."/>
        </authorList>
    </citation>
    <scope>NUCLEOTIDE SEQUENCE [LARGE SCALE GENOMIC DNA]</scope>
    <source>
        <strain evidence="1">Cs-k2</strain>
    </source>
</reference>
<name>A0A419PIL5_CLOSI</name>
<dbReference type="AlphaFoldDB" id="A0A419PIL5"/>
<organism evidence="1 2">
    <name type="scientific">Clonorchis sinensis</name>
    <name type="common">Chinese liver fluke</name>
    <dbReference type="NCBI Taxonomy" id="79923"/>
    <lineage>
        <taxon>Eukaryota</taxon>
        <taxon>Metazoa</taxon>
        <taxon>Spiralia</taxon>
        <taxon>Lophotrochozoa</taxon>
        <taxon>Platyhelminthes</taxon>
        <taxon>Trematoda</taxon>
        <taxon>Digenea</taxon>
        <taxon>Opisthorchiida</taxon>
        <taxon>Opisthorchiata</taxon>
        <taxon>Opisthorchiidae</taxon>
        <taxon>Clonorchis</taxon>
    </lineage>
</organism>
<evidence type="ECO:0000313" key="1">
    <source>
        <dbReference type="EMBL" id="KAG5447651.1"/>
    </source>
</evidence>
<dbReference type="EMBL" id="NIRI02000042">
    <property type="protein sequence ID" value="KAG5447651.1"/>
    <property type="molecule type" value="Genomic_DNA"/>
</dbReference>
<dbReference type="InParanoid" id="A0A419PIL5"/>
<proteinExistence type="predicted"/>
<sequence length="198" mass="21995">MYRDISNIVQLKYEAAWCNTFSCLETSQTRDSAGFQSFPSDVSFVSVVPVEFQRARWLIREITDRSLNPSPAARLFLSSLEQPGNLLALLLPSGGMAARHKKNVKAELTVIHSNKAFNQFCDLLASQPSLFVIGSVTCMSVPGSRWLRWLEHQFTDRKVRVSHPTFASRLPLSRLGQPGNIPALLLPSGGMAARHQKG</sequence>
<keyword evidence="2" id="KW-1185">Reference proteome</keyword>